<keyword evidence="1" id="KW-0863">Zinc-finger</keyword>
<dbReference type="Pfam" id="PF14111">
    <property type="entry name" value="DUF4283"/>
    <property type="match status" value="1"/>
</dbReference>
<dbReference type="InterPro" id="IPR025558">
    <property type="entry name" value="DUF4283"/>
</dbReference>
<keyword evidence="1" id="KW-0862">Zinc</keyword>
<proteinExistence type="predicted"/>
<dbReference type="PROSITE" id="PS50158">
    <property type="entry name" value="ZF_CCHC"/>
    <property type="match status" value="1"/>
</dbReference>
<sequence>MKARELSREEEAELSRSKKKIKEGHHADFNDGLSESGQYQGGQSSWGAGKKTFKDRLVGEIPGAYAKAFDFSDLLDMEADSDEEVDELREGLVSIKLTRETKLRIRKPWSNALIIKLYGRAIGLSFLQSKLISLWRPSGSLVRVDLGKDFYTVRFSLKEDMDTVLKNGPWFIGGHFLSIRPWEPFFKPASASVSSIAVWVRLHELPMELYEIEVLKQIGEAIGKVLRIDSHTAMEARGRYARLCIQLDVNKPLIDTVLIGRFEQPVVYEGIHKLCFSCGRVGHRKESCPLTVKKPEPPGEGGQMSVGEGRTAHQGELPHGLHDSSCTDTGSGTMKDRDASMEKDRYGPWILVTRKKPGQKKTNFAVSVGDLSTHGLGQTNHGPRKEPKGDIRDGTFSEKGAENVGPLRVGREPCFGVKIPDKQVEFRFSHSVKGKKDLARSKAAKWLSKVDTGGVGTHLPSKAAAWVSRGRDENGEYSSEAFQFSAGGRTEMEKQAHLKDSGSGGGYGGDQSEADRCDAMDQSEANQPGHGEGVDVGCDDPPVGFMAREGKDKGVAGSDGMEMEEGSSVFASSD</sequence>
<evidence type="ECO:0000259" key="3">
    <source>
        <dbReference type="PROSITE" id="PS50158"/>
    </source>
</evidence>
<evidence type="ECO:0000256" key="1">
    <source>
        <dbReference type="PROSITE-ProRule" id="PRU00047"/>
    </source>
</evidence>
<dbReference type="GO" id="GO:0003676">
    <property type="term" value="F:nucleic acid binding"/>
    <property type="evidence" value="ECO:0007669"/>
    <property type="project" value="InterPro"/>
</dbReference>
<evidence type="ECO:0000313" key="5">
    <source>
        <dbReference type="Proteomes" id="UP001459277"/>
    </source>
</evidence>
<dbReference type="AlphaFoldDB" id="A0AAW2BJ64"/>
<dbReference type="PANTHER" id="PTHR31286">
    <property type="entry name" value="GLYCINE-RICH CELL WALL STRUCTURAL PROTEIN 1.8-LIKE"/>
    <property type="match status" value="1"/>
</dbReference>
<feature type="compositionally biased region" description="Low complexity" evidence="2">
    <location>
        <begin position="32"/>
        <end position="47"/>
    </location>
</feature>
<comment type="caution">
    <text evidence="4">The sequence shown here is derived from an EMBL/GenBank/DDBJ whole genome shotgun (WGS) entry which is preliminary data.</text>
</comment>
<keyword evidence="5" id="KW-1185">Reference proteome</keyword>
<feature type="compositionally biased region" description="Basic and acidic residues" evidence="2">
    <location>
        <begin position="1"/>
        <end position="16"/>
    </location>
</feature>
<feature type="region of interest" description="Disordered" evidence="2">
    <location>
        <begin position="289"/>
        <end position="339"/>
    </location>
</feature>
<protein>
    <recommendedName>
        <fullName evidence="3">CCHC-type domain-containing protein</fullName>
    </recommendedName>
</protein>
<gene>
    <name evidence="4" type="ORF">SO802_030404</name>
</gene>
<reference evidence="4 5" key="1">
    <citation type="submission" date="2024-01" db="EMBL/GenBank/DDBJ databases">
        <title>A telomere-to-telomere, gap-free genome of sweet tea (Lithocarpus litseifolius).</title>
        <authorList>
            <person name="Zhou J."/>
        </authorList>
    </citation>
    <scope>NUCLEOTIDE SEQUENCE [LARGE SCALE GENOMIC DNA]</scope>
    <source>
        <strain evidence="4">Zhou-2022a</strain>
        <tissue evidence="4">Leaf</tissue>
    </source>
</reference>
<dbReference type="GO" id="GO:0008270">
    <property type="term" value="F:zinc ion binding"/>
    <property type="evidence" value="ECO:0007669"/>
    <property type="project" value="UniProtKB-KW"/>
</dbReference>
<accession>A0AAW2BJ64</accession>
<organism evidence="4 5">
    <name type="scientific">Lithocarpus litseifolius</name>
    <dbReference type="NCBI Taxonomy" id="425828"/>
    <lineage>
        <taxon>Eukaryota</taxon>
        <taxon>Viridiplantae</taxon>
        <taxon>Streptophyta</taxon>
        <taxon>Embryophyta</taxon>
        <taxon>Tracheophyta</taxon>
        <taxon>Spermatophyta</taxon>
        <taxon>Magnoliopsida</taxon>
        <taxon>eudicotyledons</taxon>
        <taxon>Gunneridae</taxon>
        <taxon>Pentapetalae</taxon>
        <taxon>rosids</taxon>
        <taxon>fabids</taxon>
        <taxon>Fagales</taxon>
        <taxon>Fagaceae</taxon>
        <taxon>Lithocarpus</taxon>
    </lineage>
</organism>
<feature type="domain" description="CCHC-type" evidence="3">
    <location>
        <begin position="275"/>
        <end position="289"/>
    </location>
</feature>
<feature type="region of interest" description="Disordered" evidence="2">
    <location>
        <begin position="370"/>
        <end position="405"/>
    </location>
</feature>
<feature type="region of interest" description="Disordered" evidence="2">
    <location>
        <begin position="493"/>
        <end position="574"/>
    </location>
</feature>
<name>A0AAW2BJ64_9ROSI</name>
<keyword evidence="1" id="KW-0479">Metal-binding</keyword>
<evidence type="ECO:0000256" key="2">
    <source>
        <dbReference type="SAM" id="MobiDB-lite"/>
    </source>
</evidence>
<dbReference type="Proteomes" id="UP001459277">
    <property type="component" value="Unassembled WGS sequence"/>
</dbReference>
<feature type="compositionally biased region" description="Basic and acidic residues" evidence="2">
    <location>
        <begin position="383"/>
        <end position="401"/>
    </location>
</feature>
<dbReference type="PANTHER" id="PTHR31286:SF99">
    <property type="entry name" value="DUF4283 DOMAIN-CONTAINING PROTEIN"/>
    <property type="match status" value="1"/>
</dbReference>
<evidence type="ECO:0000313" key="4">
    <source>
        <dbReference type="EMBL" id="KAK9985453.1"/>
    </source>
</evidence>
<dbReference type="InterPro" id="IPR040256">
    <property type="entry name" value="At4g02000-like"/>
</dbReference>
<dbReference type="EMBL" id="JAZDWU010000011">
    <property type="protein sequence ID" value="KAK9985453.1"/>
    <property type="molecule type" value="Genomic_DNA"/>
</dbReference>
<dbReference type="InterPro" id="IPR001878">
    <property type="entry name" value="Znf_CCHC"/>
</dbReference>
<feature type="region of interest" description="Disordered" evidence="2">
    <location>
        <begin position="1"/>
        <end position="47"/>
    </location>
</feature>